<feature type="signal peptide" evidence="1">
    <location>
        <begin position="1"/>
        <end position="27"/>
    </location>
</feature>
<dbReference type="Proteomes" id="UP001056384">
    <property type="component" value="Chromosome 7"/>
</dbReference>
<dbReference type="AlphaFoldDB" id="A0A9Q9EM44"/>
<evidence type="ECO:0000256" key="1">
    <source>
        <dbReference type="SAM" id="SignalP"/>
    </source>
</evidence>
<feature type="chain" id="PRO_5040258641" description="Secreted protein" evidence="1">
    <location>
        <begin position="28"/>
        <end position="125"/>
    </location>
</feature>
<organism evidence="2 3">
    <name type="scientific">Septoria linicola</name>
    <dbReference type="NCBI Taxonomy" id="215465"/>
    <lineage>
        <taxon>Eukaryota</taxon>
        <taxon>Fungi</taxon>
        <taxon>Dikarya</taxon>
        <taxon>Ascomycota</taxon>
        <taxon>Pezizomycotina</taxon>
        <taxon>Dothideomycetes</taxon>
        <taxon>Dothideomycetidae</taxon>
        <taxon>Mycosphaerellales</taxon>
        <taxon>Mycosphaerellaceae</taxon>
        <taxon>Septoria</taxon>
    </lineage>
</organism>
<evidence type="ECO:0008006" key="4">
    <source>
        <dbReference type="Google" id="ProtNLM"/>
    </source>
</evidence>
<name>A0A9Q9EM44_9PEZI</name>
<protein>
    <recommendedName>
        <fullName evidence="4">Secreted protein</fullName>
    </recommendedName>
</protein>
<evidence type="ECO:0000313" key="2">
    <source>
        <dbReference type="EMBL" id="USW55064.1"/>
    </source>
</evidence>
<evidence type="ECO:0000313" key="3">
    <source>
        <dbReference type="Proteomes" id="UP001056384"/>
    </source>
</evidence>
<dbReference type="EMBL" id="CP099424">
    <property type="protein sequence ID" value="USW55064.1"/>
    <property type="molecule type" value="Genomic_DNA"/>
</dbReference>
<proteinExistence type="predicted"/>
<accession>A0A9Q9EM44</accession>
<sequence>MSCLPSLLRLLAFPIFSLFGPLDGVNGIRESISFALSFPPSELKVVYHSFGTFHFRIKVEKLLMCVADDVTMIWTLSVARDPVPSLPVLVCFDSNVFAMLDDLFSGSNVCDQVVNLSLDLRKISE</sequence>
<reference evidence="2" key="1">
    <citation type="submission" date="2022-06" db="EMBL/GenBank/DDBJ databases">
        <title>Complete genome sequences of two strains of the flax pathogen Septoria linicola.</title>
        <authorList>
            <person name="Lapalu N."/>
            <person name="Simon A."/>
            <person name="Demenou B."/>
            <person name="Paumier D."/>
            <person name="Guillot M.-P."/>
            <person name="Gout L."/>
            <person name="Valade R."/>
        </authorList>
    </citation>
    <scope>NUCLEOTIDE SEQUENCE</scope>
    <source>
        <strain evidence="2">SE15195</strain>
    </source>
</reference>
<keyword evidence="1" id="KW-0732">Signal</keyword>
<gene>
    <name evidence="2" type="ORF">Slin15195_G083830</name>
</gene>
<keyword evidence="3" id="KW-1185">Reference proteome</keyword>